<name>A0A642UR34_DIURU</name>
<sequence>MPYLRRCQNGFRSPEGAEGNSDRSGDGNFLFFHREGSAARPCITMSQRKISLRKVYKHHSGRPVFKLIIKQQQPPLETMSATTMPATTQIKLTGAAKEAAIMQEIRASQKPTAPAVASFNFLGSFFNVGFKN</sequence>
<gene>
    <name evidence="2" type="ORF">DIURU_002273</name>
</gene>
<dbReference type="EMBL" id="SWFT01000066">
    <property type="protein sequence ID" value="KAA8903761.1"/>
    <property type="molecule type" value="Genomic_DNA"/>
</dbReference>
<reference evidence="2 3" key="1">
    <citation type="submission" date="2019-07" db="EMBL/GenBank/DDBJ databases">
        <title>Genome assembly of two rare yeast pathogens: Diutina rugosa and Trichomonascus ciferrii.</title>
        <authorList>
            <person name="Mixao V."/>
            <person name="Saus E."/>
            <person name="Hansen A."/>
            <person name="Lass-Flor C."/>
            <person name="Gabaldon T."/>
        </authorList>
    </citation>
    <scope>NUCLEOTIDE SEQUENCE [LARGE SCALE GENOMIC DNA]</scope>
    <source>
        <strain evidence="2 3">CBS 613</strain>
    </source>
</reference>
<accession>A0A642UR34</accession>
<evidence type="ECO:0000313" key="2">
    <source>
        <dbReference type="EMBL" id="KAA8903761.1"/>
    </source>
</evidence>
<dbReference type="GeneID" id="54780924"/>
<dbReference type="RefSeq" id="XP_034012967.1">
    <property type="nucleotide sequence ID" value="XM_034154906.1"/>
</dbReference>
<proteinExistence type="predicted"/>
<protein>
    <submittedName>
        <fullName evidence="2">Uncharacterized protein</fullName>
    </submittedName>
</protein>
<organism evidence="2 3">
    <name type="scientific">Diutina rugosa</name>
    <name type="common">Yeast</name>
    <name type="synonym">Candida rugosa</name>
    <dbReference type="NCBI Taxonomy" id="5481"/>
    <lineage>
        <taxon>Eukaryota</taxon>
        <taxon>Fungi</taxon>
        <taxon>Dikarya</taxon>
        <taxon>Ascomycota</taxon>
        <taxon>Saccharomycotina</taxon>
        <taxon>Pichiomycetes</taxon>
        <taxon>Debaryomycetaceae</taxon>
        <taxon>Diutina</taxon>
    </lineage>
</organism>
<evidence type="ECO:0000313" key="3">
    <source>
        <dbReference type="Proteomes" id="UP000449547"/>
    </source>
</evidence>
<comment type="caution">
    <text evidence="2">The sequence shown here is derived from an EMBL/GenBank/DDBJ whole genome shotgun (WGS) entry which is preliminary data.</text>
</comment>
<keyword evidence="3" id="KW-1185">Reference proteome</keyword>
<evidence type="ECO:0000256" key="1">
    <source>
        <dbReference type="SAM" id="MobiDB-lite"/>
    </source>
</evidence>
<feature type="region of interest" description="Disordered" evidence="1">
    <location>
        <begin position="1"/>
        <end position="24"/>
    </location>
</feature>
<dbReference type="Proteomes" id="UP000449547">
    <property type="component" value="Unassembled WGS sequence"/>
</dbReference>
<dbReference type="AlphaFoldDB" id="A0A642UR34"/>
<dbReference type="VEuPathDB" id="FungiDB:DIURU_002273"/>